<keyword evidence="2" id="KW-1185">Reference proteome</keyword>
<dbReference type="RefSeq" id="WP_192767526.1">
    <property type="nucleotide sequence ID" value="NZ_JADBEB010000001.1"/>
</dbReference>
<sequence length="117" mass="12564">MSFDLIVWALGHGASPVDVRAAHDRCRQGHHVNGALEPRISSFYRAVTAGYPDRPGPGTPWAVTPLHVAADHVEMNLHESCADEVLLDIERLAGVHGLLLLDPQDGSVYPPPTTVTG</sequence>
<dbReference type="EMBL" id="JADBEB010000001">
    <property type="protein sequence ID" value="MBE1487730.1"/>
    <property type="molecule type" value="Genomic_DNA"/>
</dbReference>
<evidence type="ECO:0000313" key="1">
    <source>
        <dbReference type="EMBL" id="MBE1487730.1"/>
    </source>
</evidence>
<gene>
    <name evidence="1" type="ORF">H4W31_003368</name>
</gene>
<accession>A0A927M6F5</accession>
<proteinExistence type="predicted"/>
<name>A0A927M6F5_9ACTN</name>
<dbReference type="AlphaFoldDB" id="A0A927M6F5"/>
<reference evidence="1" key="1">
    <citation type="submission" date="2020-10" db="EMBL/GenBank/DDBJ databases">
        <title>Sequencing the genomes of 1000 actinobacteria strains.</title>
        <authorList>
            <person name="Klenk H.-P."/>
        </authorList>
    </citation>
    <scope>NUCLEOTIDE SEQUENCE</scope>
    <source>
        <strain evidence="1">DSM 46832</strain>
    </source>
</reference>
<organism evidence="1 2">
    <name type="scientific">Plantactinospora soyae</name>
    <dbReference type="NCBI Taxonomy" id="1544732"/>
    <lineage>
        <taxon>Bacteria</taxon>
        <taxon>Bacillati</taxon>
        <taxon>Actinomycetota</taxon>
        <taxon>Actinomycetes</taxon>
        <taxon>Micromonosporales</taxon>
        <taxon>Micromonosporaceae</taxon>
        <taxon>Plantactinospora</taxon>
    </lineage>
</organism>
<comment type="caution">
    <text evidence="1">The sequence shown here is derived from an EMBL/GenBank/DDBJ whole genome shotgun (WGS) entry which is preliminary data.</text>
</comment>
<evidence type="ECO:0000313" key="2">
    <source>
        <dbReference type="Proteomes" id="UP000649753"/>
    </source>
</evidence>
<protein>
    <submittedName>
        <fullName evidence="1">Uncharacterized protein</fullName>
    </submittedName>
</protein>
<dbReference type="Proteomes" id="UP000649753">
    <property type="component" value="Unassembled WGS sequence"/>
</dbReference>